<sequence>MALLALYEPRGRLAEVLQLVAFVLWRIWKCRNALVFTGVLVQPCDAVALLLKQVDEFTEVQAAGQTQLQQRGVPPGSVGEAGSVWSCPPPGFVKLWGMGGSNRKRRGGVGAQGWHRLFY</sequence>
<gene>
    <name evidence="1" type="ORF">ORAREDHAP_LOCUS38533</name>
</gene>
<reference evidence="2" key="1">
    <citation type="journal article" date="2020" name="Genome Biol.">
        <title>Gamete binning: chromosome-level and haplotype-resolved genome assembly enabled by high-throughput single-cell sequencing of gamete genomes.</title>
        <authorList>
            <person name="Campoy J.A."/>
            <person name="Sun H."/>
            <person name="Goel M."/>
            <person name="Jiao W.-B."/>
            <person name="Folz-Donahue K."/>
            <person name="Wang N."/>
            <person name="Rubio M."/>
            <person name="Liu C."/>
            <person name="Kukat C."/>
            <person name="Ruiz D."/>
            <person name="Huettel B."/>
            <person name="Schneeberger K."/>
        </authorList>
    </citation>
    <scope>NUCLEOTIDE SEQUENCE [LARGE SCALE GENOMIC DNA]</scope>
    <source>
        <strain evidence="2">cv. Rojo Pasion</strain>
    </source>
</reference>
<evidence type="ECO:0000313" key="1">
    <source>
        <dbReference type="EMBL" id="CAB4314239.1"/>
    </source>
</evidence>
<proteinExistence type="predicted"/>
<keyword evidence="2" id="KW-1185">Reference proteome</keyword>
<dbReference type="OrthoDB" id="1733298at2759"/>
<dbReference type="Proteomes" id="UP000507245">
    <property type="component" value="Unassembled WGS sequence"/>
</dbReference>
<protein>
    <submittedName>
        <fullName evidence="1">Uncharacterized protein</fullName>
    </submittedName>
</protein>
<name>A0A6J5XKH0_PRUAR</name>
<organism evidence="1 2">
    <name type="scientific">Prunus armeniaca</name>
    <name type="common">Apricot</name>
    <name type="synonym">Armeniaca vulgaris</name>
    <dbReference type="NCBI Taxonomy" id="36596"/>
    <lineage>
        <taxon>Eukaryota</taxon>
        <taxon>Viridiplantae</taxon>
        <taxon>Streptophyta</taxon>
        <taxon>Embryophyta</taxon>
        <taxon>Tracheophyta</taxon>
        <taxon>Spermatophyta</taxon>
        <taxon>Magnoliopsida</taxon>
        <taxon>eudicotyledons</taxon>
        <taxon>Gunneridae</taxon>
        <taxon>Pentapetalae</taxon>
        <taxon>rosids</taxon>
        <taxon>fabids</taxon>
        <taxon>Rosales</taxon>
        <taxon>Rosaceae</taxon>
        <taxon>Amygdaloideae</taxon>
        <taxon>Amygdaleae</taxon>
        <taxon>Prunus</taxon>
    </lineage>
</organism>
<dbReference type="AlphaFoldDB" id="A0A6J5XKH0"/>
<evidence type="ECO:0000313" key="2">
    <source>
        <dbReference type="Proteomes" id="UP000507245"/>
    </source>
</evidence>
<dbReference type="EMBL" id="CAEKKB010000006">
    <property type="protein sequence ID" value="CAB4314239.1"/>
    <property type="molecule type" value="Genomic_DNA"/>
</dbReference>
<accession>A0A6J5XKH0</accession>